<evidence type="ECO:0000256" key="5">
    <source>
        <dbReference type="SAM" id="Phobius"/>
    </source>
</evidence>
<evidence type="ECO:0000313" key="7">
    <source>
        <dbReference type="Proteomes" id="UP000281915"/>
    </source>
</evidence>
<sequence length="103" mass="11502">MDHNGVKAITHASAFFAPFLVPLLVWLLMQDQHVKRMALQALLFHIAIGLLISISAIFSYILIGIPFLIVFGLMGIYYPIKGVIYSLQGRPFHYPIIGSLVGY</sequence>
<feature type="transmembrane region" description="Helical" evidence="5">
    <location>
        <begin position="41"/>
        <end position="61"/>
    </location>
</feature>
<protein>
    <submittedName>
        <fullName evidence="6">DUF4870 domain-containing protein</fullName>
    </submittedName>
</protein>
<feature type="transmembrane region" description="Helical" evidence="5">
    <location>
        <begin position="12"/>
        <end position="29"/>
    </location>
</feature>
<dbReference type="Proteomes" id="UP000281915">
    <property type="component" value="Unassembled WGS sequence"/>
</dbReference>
<proteinExistence type="predicted"/>
<dbReference type="Pfam" id="PF09685">
    <property type="entry name" value="MamF_MmsF"/>
    <property type="match status" value="1"/>
</dbReference>
<evidence type="ECO:0000313" key="6">
    <source>
        <dbReference type="EMBL" id="RNB73118.1"/>
    </source>
</evidence>
<dbReference type="AlphaFoldDB" id="A0A3M8CBT1"/>
<keyword evidence="4 5" id="KW-0472">Membrane</keyword>
<keyword evidence="3 5" id="KW-1133">Transmembrane helix</keyword>
<evidence type="ECO:0000256" key="2">
    <source>
        <dbReference type="ARBA" id="ARBA00022692"/>
    </source>
</evidence>
<accession>A0A3M8CBT1</accession>
<dbReference type="RefSeq" id="WP_023558958.1">
    <property type="nucleotide sequence ID" value="NZ_JBCNED010000010.1"/>
</dbReference>
<evidence type="ECO:0000256" key="3">
    <source>
        <dbReference type="ARBA" id="ARBA00022989"/>
    </source>
</evidence>
<comment type="caution">
    <text evidence="6">The sequence shown here is derived from an EMBL/GenBank/DDBJ whole genome shotgun (WGS) entry which is preliminary data.</text>
</comment>
<keyword evidence="2 5" id="KW-0812">Transmembrane</keyword>
<dbReference type="EMBL" id="RHHT01000057">
    <property type="protein sequence ID" value="RNB73118.1"/>
    <property type="molecule type" value="Genomic_DNA"/>
</dbReference>
<name>A0A3M8CBT1_9BACL</name>
<evidence type="ECO:0000256" key="4">
    <source>
        <dbReference type="ARBA" id="ARBA00023136"/>
    </source>
</evidence>
<comment type="subcellular location">
    <subcellularLocation>
        <location evidence="1">Membrane</location>
        <topology evidence="1">Multi-pass membrane protein</topology>
    </subcellularLocation>
</comment>
<organism evidence="6 7">
    <name type="scientific">Brevibacillus panacihumi</name>
    <dbReference type="NCBI Taxonomy" id="497735"/>
    <lineage>
        <taxon>Bacteria</taxon>
        <taxon>Bacillati</taxon>
        <taxon>Bacillota</taxon>
        <taxon>Bacilli</taxon>
        <taxon>Bacillales</taxon>
        <taxon>Paenibacillaceae</taxon>
        <taxon>Brevibacillus</taxon>
    </lineage>
</organism>
<dbReference type="InterPro" id="IPR019109">
    <property type="entry name" value="MamF_MmsF"/>
</dbReference>
<evidence type="ECO:0000256" key="1">
    <source>
        <dbReference type="ARBA" id="ARBA00004141"/>
    </source>
</evidence>
<gene>
    <name evidence="6" type="ORF">EDM58_21135</name>
</gene>
<feature type="transmembrane region" description="Helical" evidence="5">
    <location>
        <begin position="67"/>
        <end position="87"/>
    </location>
</feature>
<reference evidence="6 7" key="1">
    <citation type="submission" date="2018-10" db="EMBL/GenBank/DDBJ databases">
        <title>Phylogenomics of Brevibacillus.</title>
        <authorList>
            <person name="Dunlap C."/>
        </authorList>
    </citation>
    <scope>NUCLEOTIDE SEQUENCE [LARGE SCALE GENOMIC DNA]</scope>
    <source>
        <strain evidence="6 7">JCM 15085</strain>
    </source>
</reference>